<protein>
    <recommendedName>
        <fullName evidence="3">Reverse transcriptase zinc-binding domain-containing protein</fullName>
    </recommendedName>
</protein>
<evidence type="ECO:0000313" key="1">
    <source>
        <dbReference type="EMBL" id="PBK67110.1"/>
    </source>
</evidence>
<proteinExistence type="predicted"/>
<reference evidence="2" key="1">
    <citation type="journal article" date="2017" name="Nat. Ecol. Evol.">
        <title>Genome expansion and lineage-specific genetic innovations in the forest pathogenic fungi Armillaria.</title>
        <authorList>
            <person name="Sipos G."/>
            <person name="Prasanna A.N."/>
            <person name="Walter M.C."/>
            <person name="O'Connor E."/>
            <person name="Balint B."/>
            <person name="Krizsan K."/>
            <person name="Kiss B."/>
            <person name="Hess J."/>
            <person name="Varga T."/>
            <person name="Slot J."/>
            <person name="Riley R."/>
            <person name="Boka B."/>
            <person name="Rigling D."/>
            <person name="Barry K."/>
            <person name="Lee J."/>
            <person name="Mihaltcheva S."/>
            <person name="LaButti K."/>
            <person name="Lipzen A."/>
            <person name="Waldron R."/>
            <person name="Moloney N.M."/>
            <person name="Sperisen C."/>
            <person name="Kredics L."/>
            <person name="Vagvoelgyi C."/>
            <person name="Patrignani A."/>
            <person name="Fitzpatrick D."/>
            <person name="Nagy I."/>
            <person name="Doyle S."/>
            <person name="Anderson J.B."/>
            <person name="Grigoriev I.V."/>
            <person name="Gueldener U."/>
            <person name="Muensterkoetter M."/>
            <person name="Nagy L.G."/>
        </authorList>
    </citation>
    <scope>NUCLEOTIDE SEQUENCE [LARGE SCALE GENOMIC DNA]</scope>
    <source>
        <strain evidence="2">28-4</strain>
    </source>
</reference>
<keyword evidence="2" id="KW-1185">Reference proteome</keyword>
<accession>A0A2H3BBS5</accession>
<dbReference type="AlphaFoldDB" id="A0A2H3BBS5"/>
<dbReference type="STRING" id="1076256.A0A2H3BBS5"/>
<name>A0A2H3BBS5_9AGAR</name>
<dbReference type="EMBL" id="KZ293438">
    <property type="protein sequence ID" value="PBK67110.1"/>
    <property type="molecule type" value="Genomic_DNA"/>
</dbReference>
<dbReference type="Proteomes" id="UP000218334">
    <property type="component" value="Unassembled WGS sequence"/>
</dbReference>
<gene>
    <name evidence="1" type="ORF">ARMSODRAFT_938929</name>
</gene>
<sequence>MENRCGSFPPRQARRIFYGRIDPYLVNGCEVVLDVNARTTASLEAVLHDFWRRILGVHDKSTVAFLYSETGITPLPYRRLLLALRYFRYLLLLPDRHYGHLAVSVALDLARQGKPSWMSDLLHVFSRLAPNVHLNWRGDVEPTSIDDIMDAVKLAASTSLATVIDHSPKGRPLRGFYTDIPLPLSLRPLVDKPPETLSFKSYLDLPIPAHRKAITRLVMSSYIFAVEVLRWRERYRKFVPRKWRLCRFCRLSVEDEVHALLSCTGHIELMHRRGRFFTEVTAIVPTFHELRTSPCTGLEQLWFLMRVPDLRYTFAKYVHDVLDFFATVPVYVPPPPLWEHCIDLDQCLFIYIFVHPSPFAWIRSRETLHSYRH</sequence>
<evidence type="ECO:0000313" key="2">
    <source>
        <dbReference type="Proteomes" id="UP000218334"/>
    </source>
</evidence>
<organism evidence="1 2">
    <name type="scientific">Armillaria solidipes</name>
    <dbReference type="NCBI Taxonomy" id="1076256"/>
    <lineage>
        <taxon>Eukaryota</taxon>
        <taxon>Fungi</taxon>
        <taxon>Dikarya</taxon>
        <taxon>Basidiomycota</taxon>
        <taxon>Agaricomycotina</taxon>
        <taxon>Agaricomycetes</taxon>
        <taxon>Agaricomycetidae</taxon>
        <taxon>Agaricales</taxon>
        <taxon>Marasmiineae</taxon>
        <taxon>Physalacriaceae</taxon>
        <taxon>Armillaria</taxon>
    </lineage>
</organism>
<evidence type="ECO:0008006" key="3">
    <source>
        <dbReference type="Google" id="ProtNLM"/>
    </source>
</evidence>